<dbReference type="EMBL" id="JBFALK010000021">
    <property type="protein sequence ID" value="MEV0973324.1"/>
    <property type="molecule type" value="Genomic_DNA"/>
</dbReference>
<evidence type="ECO:0000313" key="1">
    <source>
        <dbReference type="EMBL" id="MEV0973324.1"/>
    </source>
</evidence>
<evidence type="ECO:0008006" key="3">
    <source>
        <dbReference type="Google" id="ProtNLM"/>
    </source>
</evidence>
<reference evidence="1 2" key="1">
    <citation type="submission" date="2024-06" db="EMBL/GenBank/DDBJ databases">
        <title>The Natural Products Discovery Center: Release of the First 8490 Sequenced Strains for Exploring Actinobacteria Biosynthetic Diversity.</title>
        <authorList>
            <person name="Kalkreuter E."/>
            <person name="Kautsar S.A."/>
            <person name="Yang D."/>
            <person name="Bader C.D."/>
            <person name="Teijaro C.N."/>
            <person name="Fluegel L."/>
            <person name="Davis C.M."/>
            <person name="Simpson J.R."/>
            <person name="Lauterbach L."/>
            <person name="Steele A.D."/>
            <person name="Gui C."/>
            <person name="Meng S."/>
            <person name="Li G."/>
            <person name="Viehrig K."/>
            <person name="Ye F."/>
            <person name="Su P."/>
            <person name="Kiefer A.F."/>
            <person name="Nichols A."/>
            <person name="Cepeda A.J."/>
            <person name="Yan W."/>
            <person name="Fan B."/>
            <person name="Jiang Y."/>
            <person name="Adhikari A."/>
            <person name="Zheng C.-J."/>
            <person name="Schuster L."/>
            <person name="Cowan T.M."/>
            <person name="Smanski M.J."/>
            <person name="Chevrette M.G."/>
            <person name="De Carvalho L.P.S."/>
            <person name="Shen B."/>
        </authorList>
    </citation>
    <scope>NUCLEOTIDE SEQUENCE [LARGE SCALE GENOMIC DNA]</scope>
    <source>
        <strain evidence="1 2">NPDC050100</strain>
    </source>
</reference>
<accession>A0ABV3GNX7</accession>
<organism evidence="1 2">
    <name type="scientific">Microtetraspora glauca</name>
    <dbReference type="NCBI Taxonomy" id="1996"/>
    <lineage>
        <taxon>Bacteria</taxon>
        <taxon>Bacillati</taxon>
        <taxon>Actinomycetota</taxon>
        <taxon>Actinomycetes</taxon>
        <taxon>Streptosporangiales</taxon>
        <taxon>Streptosporangiaceae</taxon>
        <taxon>Microtetraspora</taxon>
    </lineage>
</organism>
<dbReference type="RefSeq" id="WP_358138901.1">
    <property type="nucleotide sequence ID" value="NZ_JBFALK010000021.1"/>
</dbReference>
<comment type="caution">
    <text evidence="1">The sequence shown here is derived from an EMBL/GenBank/DDBJ whole genome shotgun (WGS) entry which is preliminary data.</text>
</comment>
<dbReference type="Proteomes" id="UP001551675">
    <property type="component" value="Unassembled WGS sequence"/>
</dbReference>
<proteinExistence type="predicted"/>
<evidence type="ECO:0000313" key="2">
    <source>
        <dbReference type="Proteomes" id="UP001551675"/>
    </source>
</evidence>
<protein>
    <recommendedName>
        <fullName evidence="3">Redoxin domain-containing protein</fullName>
    </recommendedName>
</protein>
<gene>
    <name evidence="1" type="ORF">AB0I59_32380</name>
</gene>
<sequence length="59" mass="6229">MDAAIEARGFVTVCGFDGTALLDETGEYVARLGIHGVPSNVFADAYRVVRTAARPGRTS</sequence>
<name>A0ABV3GNX7_MICGL</name>
<keyword evidence="2" id="KW-1185">Reference proteome</keyword>